<keyword evidence="8 15" id="KW-0675">Receptor</keyword>
<evidence type="ECO:0000256" key="8">
    <source>
        <dbReference type="ARBA" id="ARBA00023170"/>
    </source>
</evidence>
<dbReference type="InterPro" id="IPR039426">
    <property type="entry name" value="TonB-dep_rcpt-like"/>
</dbReference>
<comment type="caution">
    <text evidence="15">The sequence shown here is derived from an EMBL/GenBank/DDBJ whole genome shotgun (WGS) entry which is preliminary data.</text>
</comment>
<feature type="transmembrane region" description="Helical" evidence="12">
    <location>
        <begin position="31"/>
        <end position="50"/>
    </location>
</feature>
<evidence type="ECO:0000256" key="9">
    <source>
        <dbReference type="ARBA" id="ARBA00023237"/>
    </source>
</evidence>
<proteinExistence type="inferred from homology"/>
<dbReference type="PROSITE" id="PS52016">
    <property type="entry name" value="TONB_DEPENDENT_REC_3"/>
    <property type="match status" value="1"/>
</dbReference>
<dbReference type="Gene3D" id="2.40.170.20">
    <property type="entry name" value="TonB-dependent receptor, beta-barrel domain"/>
    <property type="match status" value="1"/>
</dbReference>
<keyword evidence="2 10" id="KW-0813">Transport</keyword>
<dbReference type="InterPro" id="IPR037066">
    <property type="entry name" value="Plug_dom_sf"/>
</dbReference>
<dbReference type="Gene3D" id="2.170.130.10">
    <property type="entry name" value="TonB-dependent receptor, plug domain"/>
    <property type="match status" value="1"/>
</dbReference>
<evidence type="ECO:0000256" key="2">
    <source>
        <dbReference type="ARBA" id="ARBA00022448"/>
    </source>
</evidence>
<keyword evidence="3 10" id="KW-1134">Transmembrane beta strand</keyword>
<keyword evidence="9 10" id="KW-0998">Cell outer membrane</keyword>
<dbReference type="SUPFAM" id="SSF56935">
    <property type="entry name" value="Porins"/>
    <property type="match status" value="1"/>
</dbReference>
<sequence>MLWEDKHEDASQETCHFSQFKTTFGRKVFEIMKLIIGILFISVFSISIHAQTFVDSIQKLDEVVLSDVKLKRYATGYKVTVLSDSILKKNNTSLTDVLRFNSNIYLKENGYGMVSSPSFRGTNASQTAVVWNGININSQLNGQTDFNTVSTSNYNAIAIRSGGGSVQYGSGAIGGSIHLNNELKFYSHAENRLKLAYGSFNTKQIALNSSFGNNLWTATIGAAYNHSDNDYKFLGTNMKNENAAFDNLDLNFNLGYVVSKKDVLKLYHQNFKSDREFSSTLVAPSDSKYISKDYRTMLEWVRISGSVSSKLKAVNLLEEFKYFENKNSSNFSKGKANTWLFKYNFNYKFSETLELNAISDYSYITARGNSFSNPKRNAFSVTTILSHRPLPKLQYALSVRQDVISNFKSPLVYSVDASFKATKHYTLKINASKNYRVPTFNDLYWQPGGNLDLKPESSFQIDLGQEVFVKDFNFSLNGFYIKSSDLIQWRPNSSLGYWNPVNIANADHYGIEFGLDVNKKINKHSLNLNSNYSYTIARDLDKAQDLFYVPTHKANAAVSYNYKFFTMFYQHLYNGEVTIIGDELKGFDVGNLGLSYAFNANNSWEYILDFKLNNLYNVYYENVSLRPMPNRNFTIQLTFKF</sequence>
<dbReference type="Proteomes" id="UP001500433">
    <property type="component" value="Unassembled WGS sequence"/>
</dbReference>
<keyword evidence="4 10" id="KW-0812">Transmembrane</keyword>
<gene>
    <name evidence="15" type="ORF">GCM10023311_27910</name>
</gene>
<evidence type="ECO:0000313" key="16">
    <source>
        <dbReference type="Proteomes" id="UP001500433"/>
    </source>
</evidence>
<evidence type="ECO:0000256" key="6">
    <source>
        <dbReference type="ARBA" id="ARBA00023077"/>
    </source>
</evidence>
<dbReference type="InterPro" id="IPR012910">
    <property type="entry name" value="Plug_dom"/>
</dbReference>
<evidence type="ECO:0000313" key="15">
    <source>
        <dbReference type="EMBL" id="GAA4900674.1"/>
    </source>
</evidence>
<evidence type="ECO:0000256" key="7">
    <source>
        <dbReference type="ARBA" id="ARBA00023136"/>
    </source>
</evidence>
<accession>A0ABP9FNU2</accession>
<dbReference type="PANTHER" id="PTHR30069">
    <property type="entry name" value="TONB-DEPENDENT OUTER MEMBRANE RECEPTOR"/>
    <property type="match status" value="1"/>
</dbReference>
<organism evidence="15 16">
    <name type="scientific">Flaviramulus aquimarinus</name>
    <dbReference type="NCBI Taxonomy" id="1170456"/>
    <lineage>
        <taxon>Bacteria</taxon>
        <taxon>Pseudomonadati</taxon>
        <taxon>Bacteroidota</taxon>
        <taxon>Flavobacteriia</taxon>
        <taxon>Flavobacteriales</taxon>
        <taxon>Flavobacteriaceae</taxon>
        <taxon>Flaviramulus</taxon>
    </lineage>
</organism>
<evidence type="ECO:0000256" key="10">
    <source>
        <dbReference type="PROSITE-ProRule" id="PRU01360"/>
    </source>
</evidence>
<evidence type="ECO:0000259" key="13">
    <source>
        <dbReference type="Pfam" id="PF00593"/>
    </source>
</evidence>
<evidence type="ECO:0000256" key="4">
    <source>
        <dbReference type="ARBA" id="ARBA00022692"/>
    </source>
</evidence>
<evidence type="ECO:0000256" key="11">
    <source>
        <dbReference type="RuleBase" id="RU003357"/>
    </source>
</evidence>
<name>A0ABP9FNU2_9FLAO</name>
<evidence type="ECO:0000256" key="1">
    <source>
        <dbReference type="ARBA" id="ARBA00004571"/>
    </source>
</evidence>
<protein>
    <submittedName>
        <fullName evidence="15">TonB-dependent receptor</fullName>
    </submittedName>
</protein>
<evidence type="ECO:0000256" key="5">
    <source>
        <dbReference type="ARBA" id="ARBA00022729"/>
    </source>
</evidence>
<feature type="domain" description="TonB-dependent receptor-like beta-barrel" evidence="13">
    <location>
        <begin position="212"/>
        <end position="615"/>
    </location>
</feature>
<evidence type="ECO:0000256" key="3">
    <source>
        <dbReference type="ARBA" id="ARBA00022452"/>
    </source>
</evidence>
<dbReference type="Pfam" id="PF00593">
    <property type="entry name" value="TonB_dep_Rec_b-barrel"/>
    <property type="match status" value="1"/>
</dbReference>
<dbReference type="PANTHER" id="PTHR30069:SF29">
    <property type="entry name" value="HEMOGLOBIN AND HEMOGLOBIN-HAPTOGLOBIN-BINDING PROTEIN 1-RELATED"/>
    <property type="match status" value="1"/>
</dbReference>
<keyword evidence="16" id="KW-1185">Reference proteome</keyword>
<dbReference type="Pfam" id="PF07715">
    <property type="entry name" value="Plug"/>
    <property type="match status" value="1"/>
</dbReference>
<dbReference type="InterPro" id="IPR000531">
    <property type="entry name" value="Beta-barrel_TonB"/>
</dbReference>
<keyword evidence="5" id="KW-0732">Signal</keyword>
<comment type="subcellular location">
    <subcellularLocation>
        <location evidence="1 10">Cell outer membrane</location>
        <topology evidence="1 10">Multi-pass membrane protein</topology>
    </subcellularLocation>
</comment>
<keyword evidence="7 10" id="KW-0472">Membrane</keyword>
<keyword evidence="12" id="KW-1133">Transmembrane helix</keyword>
<evidence type="ECO:0000259" key="14">
    <source>
        <dbReference type="Pfam" id="PF07715"/>
    </source>
</evidence>
<dbReference type="InterPro" id="IPR036942">
    <property type="entry name" value="Beta-barrel_TonB_sf"/>
</dbReference>
<dbReference type="EMBL" id="BAABJH010000007">
    <property type="protein sequence ID" value="GAA4900674.1"/>
    <property type="molecule type" value="Genomic_DNA"/>
</dbReference>
<comment type="similarity">
    <text evidence="10 11">Belongs to the TonB-dependent receptor family.</text>
</comment>
<keyword evidence="6 11" id="KW-0798">TonB box</keyword>
<feature type="domain" description="TonB-dependent receptor plug" evidence="14">
    <location>
        <begin position="76"/>
        <end position="175"/>
    </location>
</feature>
<evidence type="ECO:0000256" key="12">
    <source>
        <dbReference type="SAM" id="Phobius"/>
    </source>
</evidence>
<reference evidence="16" key="1">
    <citation type="journal article" date="2019" name="Int. J. Syst. Evol. Microbiol.">
        <title>The Global Catalogue of Microorganisms (GCM) 10K type strain sequencing project: providing services to taxonomists for standard genome sequencing and annotation.</title>
        <authorList>
            <consortium name="The Broad Institute Genomics Platform"/>
            <consortium name="The Broad Institute Genome Sequencing Center for Infectious Disease"/>
            <person name="Wu L."/>
            <person name="Ma J."/>
        </authorList>
    </citation>
    <scope>NUCLEOTIDE SEQUENCE [LARGE SCALE GENOMIC DNA]</scope>
    <source>
        <strain evidence="16">JCM 18274</strain>
    </source>
</reference>